<dbReference type="Pfam" id="PF13517">
    <property type="entry name" value="FG-GAP_3"/>
    <property type="match status" value="1"/>
</dbReference>
<dbReference type="Proteomes" id="UP001250656">
    <property type="component" value="Unassembled WGS sequence"/>
</dbReference>
<dbReference type="InterPro" id="IPR032812">
    <property type="entry name" value="SbsA_Ig"/>
</dbReference>
<dbReference type="InterPro" id="IPR035986">
    <property type="entry name" value="PKD_dom_sf"/>
</dbReference>
<dbReference type="RefSeq" id="WP_314016476.1">
    <property type="nucleotide sequence ID" value="NZ_JAVTTP010000001.1"/>
</dbReference>
<dbReference type="SMART" id="SM00606">
    <property type="entry name" value="CBD_IV"/>
    <property type="match status" value="1"/>
</dbReference>
<dbReference type="PROSITE" id="PS50093">
    <property type="entry name" value="PKD"/>
    <property type="match status" value="2"/>
</dbReference>
<feature type="domain" description="PKD" evidence="3">
    <location>
        <begin position="1864"/>
        <end position="1942"/>
    </location>
</feature>
<dbReference type="InterPro" id="IPR006584">
    <property type="entry name" value="Cellulose-bd_IV"/>
</dbReference>
<dbReference type="Pfam" id="PF22352">
    <property type="entry name" value="K319L-like_PKD"/>
    <property type="match status" value="2"/>
</dbReference>
<dbReference type="Pfam" id="PF18911">
    <property type="entry name" value="PKD_4"/>
    <property type="match status" value="2"/>
</dbReference>
<dbReference type="Gene3D" id="2.60.40.1220">
    <property type="match status" value="1"/>
</dbReference>
<dbReference type="Pfam" id="PF07995">
    <property type="entry name" value="GSDH"/>
    <property type="match status" value="1"/>
</dbReference>
<evidence type="ECO:0000259" key="3">
    <source>
        <dbReference type="PROSITE" id="PS50093"/>
    </source>
</evidence>
<dbReference type="Gene3D" id="2.130.10.130">
    <property type="entry name" value="Integrin alpha, N-terminal"/>
    <property type="match status" value="1"/>
</dbReference>
<dbReference type="Gene3D" id="2.60.40.10">
    <property type="entry name" value="Immunoglobulins"/>
    <property type="match status" value="4"/>
</dbReference>
<protein>
    <submittedName>
        <fullName evidence="5">Malectin domain-containing carbohydrate-binding protein</fullName>
    </submittedName>
</protein>
<feature type="compositionally biased region" description="Low complexity" evidence="2">
    <location>
        <begin position="182"/>
        <end position="199"/>
    </location>
</feature>
<dbReference type="InterPro" id="IPR005084">
    <property type="entry name" value="CBM6"/>
</dbReference>
<dbReference type="Gene3D" id="2.60.120.430">
    <property type="entry name" value="Galactose-binding lectin"/>
    <property type="match status" value="2"/>
</dbReference>
<dbReference type="InterPro" id="IPR022409">
    <property type="entry name" value="PKD/Chitinase_dom"/>
</dbReference>
<dbReference type="InterPro" id="IPR021720">
    <property type="entry name" value="Malectin_dom"/>
</dbReference>
<proteinExistence type="predicted"/>
<keyword evidence="1" id="KW-0732">Signal</keyword>
<dbReference type="InterPro" id="IPR014755">
    <property type="entry name" value="Cu-Rt/internalin_Ig-like"/>
</dbReference>
<dbReference type="InterPro" id="IPR011041">
    <property type="entry name" value="Quinoprot_gluc/sorb_DH_b-prop"/>
</dbReference>
<dbReference type="Pfam" id="PF03422">
    <property type="entry name" value="CBM_6"/>
    <property type="match status" value="1"/>
</dbReference>
<dbReference type="InterPro" id="IPR013783">
    <property type="entry name" value="Ig-like_fold"/>
</dbReference>
<dbReference type="EMBL" id="JAVTTP010000001">
    <property type="protein sequence ID" value="MDT7830227.1"/>
    <property type="molecule type" value="Genomic_DNA"/>
</dbReference>
<dbReference type="SUPFAM" id="SSF49299">
    <property type="entry name" value="PKD domain"/>
    <property type="match status" value="4"/>
</dbReference>
<dbReference type="PROSITE" id="PS51175">
    <property type="entry name" value="CBM6"/>
    <property type="match status" value="1"/>
</dbReference>
<comment type="caution">
    <text evidence="5">The sequence shown here is derived from an EMBL/GenBank/DDBJ whole genome shotgun (WGS) entry which is preliminary data.</text>
</comment>
<dbReference type="SUPFAM" id="SSF49785">
    <property type="entry name" value="Galactose-binding domain-like"/>
    <property type="match status" value="3"/>
</dbReference>
<name>A0ABU3L977_9FLAO</name>
<dbReference type="Pfam" id="PF11721">
    <property type="entry name" value="Malectin"/>
    <property type="match status" value="2"/>
</dbReference>
<gene>
    <name evidence="5" type="ORF">RQM65_16280</name>
</gene>
<dbReference type="PANTHER" id="PTHR19328">
    <property type="entry name" value="HEDGEHOG-INTERACTING PROTEIN"/>
    <property type="match status" value="1"/>
</dbReference>
<dbReference type="InterPro" id="IPR028994">
    <property type="entry name" value="Integrin_alpha_N"/>
</dbReference>
<dbReference type="CDD" id="cd04084">
    <property type="entry name" value="CBM6_xylanase-like"/>
    <property type="match status" value="1"/>
</dbReference>
<keyword evidence="6" id="KW-1185">Reference proteome</keyword>
<feature type="domain" description="PKD" evidence="3">
    <location>
        <begin position="464"/>
        <end position="546"/>
    </location>
</feature>
<dbReference type="InterPro" id="IPR013517">
    <property type="entry name" value="FG-GAP"/>
</dbReference>
<dbReference type="CDD" id="cd00146">
    <property type="entry name" value="PKD"/>
    <property type="match status" value="3"/>
</dbReference>
<dbReference type="PANTHER" id="PTHR19328:SF75">
    <property type="entry name" value="ALDOSE SUGAR DEHYDROGENASE YLII"/>
    <property type="match status" value="1"/>
</dbReference>
<feature type="domain" description="CBM6" evidence="4">
    <location>
        <begin position="661"/>
        <end position="788"/>
    </location>
</feature>
<dbReference type="InterPro" id="IPR008979">
    <property type="entry name" value="Galactose-bd-like_sf"/>
</dbReference>
<evidence type="ECO:0000313" key="5">
    <source>
        <dbReference type="EMBL" id="MDT7830227.1"/>
    </source>
</evidence>
<evidence type="ECO:0000256" key="1">
    <source>
        <dbReference type="ARBA" id="ARBA00022729"/>
    </source>
</evidence>
<dbReference type="Gene3D" id="2.60.120.260">
    <property type="entry name" value="Galactose-binding domain-like"/>
    <property type="match status" value="1"/>
</dbReference>
<evidence type="ECO:0000313" key="6">
    <source>
        <dbReference type="Proteomes" id="UP001250656"/>
    </source>
</evidence>
<evidence type="ECO:0000259" key="4">
    <source>
        <dbReference type="PROSITE" id="PS51175"/>
    </source>
</evidence>
<organism evidence="5 6">
    <name type="scientific">Pricia mediterranea</name>
    <dbReference type="NCBI Taxonomy" id="3076079"/>
    <lineage>
        <taxon>Bacteria</taxon>
        <taxon>Pseudomonadati</taxon>
        <taxon>Bacteroidota</taxon>
        <taxon>Flavobacteriia</taxon>
        <taxon>Flavobacteriales</taxon>
        <taxon>Flavobacteriaceae</taxon>
        <taxon>Pricia</taxon>
    </lineage>
</organism>
<dbReference type="InterPro" id="IPR000601">
    <property type="entry name" value="PKD_dom"/>
</dbReference>
<dbReference type="Pfam" id="PF13205">
    <property type="entry name" value="Big_5"/>
    <property type="match status" value="1"/>
</dbReference>
<sequence>MKKLYPGHPVVLVLMFVFIGMGSLTQLRAQLPTSFQMNELESGFTNATSMSFAPDGRIFILDRFGEMLIYKEDLGATVSAGVIPVFHQFEDGLLAMAFDPNFTENSFIYVYYSAPSPSVNRISRFTMNGDTIDLSSEVNLMEWEVQRNNSYHAGGDMGFDSNGNLYIALGDNTNHSNYATLDENNPDNSSENTSSNTNDFRGKILRITPQPNGTYSIPPGNLFPPGTPDTKPEIYVMGARNPYRMFIDTQNNDWVFWADVGPDANYNDPQNPDGPNNVLGPEGLDEINLTKQAGNYGWPYFSGADNDPYQITYASPKYYNDPAAPENISTWNTGLTDLPPAEPALLEFFHKSYFAGPRYYYDGTLTDFPQRLPAEFDGVFFYYDFNTSRIWAAELDAQGDVVSTEPLAPSVFPDSNSDGYIDMEIGPDGHLYILQYGVGCCNNGDGSGKLVRVDYTGIVSNSPPVITLNADVTDGPLPLTVNFSSEGTMDPDGDTPLSYAWDFEIDGIIDSTEENPQHIYETEGTFTAQLTVEDGNGADAKKNIIIYAGNSKAEFDFNSPPDGGLVGWGDEIAIDLLVTDAEDGSTTDGSIDCGDVDIRPALGHLGHFHDGATVDGCPKNLTLEYDGHDIHGEMDLFFRLGTSYQDEGGLTSFGQIQLHPKRKEAEFFDAQTDVTVIPNSDPLEGGSASVQVNNNSNIVFEGRNLQNINAVKYRVASAVAGGSIEFRTGSPTGPLLVTTTVPNTGAIDAWENVESTFIDPGGKNDLYFVFKNAGTPQNSFLVNYVEFIGGGVSIDKTPPLVDATEVTEPGQVTVEFSEYVNQTTAEQVANYSIDKGITISEAVLQADNRSVILTITPLTPGTTYNLTINNVENTSGLAIVSETREISTLNSVRINTGGLQTIAGGQTFSGDDYSNGGSTDEVSVPISGTNDDALYQSERFGEFSYDVPVPASGEYDIRLHFAETYFGVGSQPGGPGSRVFNVSIEETPVLTNFDIMNEVDAATALQKEFDNITITDGFASISFTSVTQNPKISGIEILPPDTFGGSNNPNITITSPSNGWDVNQPFEVAFRVENWTISDPGTHLHYYIDDVMQDRYYNYDPIPIDELGQGEHTIKVELFNADHTGTGIYDEVTVNVTGLITCNETPFPDSWQVHELEANPYEVIYTIPDYDLDGDGLKDIVTGGWWYKNPGSASGDWVKSEIGGNFGNVAHVYDFDGDGHMDLLGTTGTYQNEVLVWAKNNGSGNFTVYDNVPNGNTGFSEPFLAGIAGGVFDLGGPYQMAINWNGAESTGVAVQILTPSDDPTQGTWTLEDITGTVSSGEDIKAGDIDRDGDLDLFQGINWLRNNGNGNFETFATGIGEAYVTTPDRVALADFDRDGDLDAVVGQLGLGTNDARFEFAWFEAPQDPTQPWIRHDLAADVAGSLSVNTVDIDFDGDMDIVVGEWLGSNRLIVFENDLCNSGEFQLRVIDDGALDLEHHDGAMVVDIDNDGDLDVVSNGFRINMVPRIYENTTIQAGNEAPVVNAGEDRTVFPPSVTLNGTANDPDGGALTYEWTQQSGPNTAVLSGDATANLTASDLVEGDYVFRLTVTDDEGDIRFDEITITVSSQSGAVRINAGGPTFEFEGDSWFEDQYFSGGTDFNSSIEIANTTNDQLYQTERYTTGNTLVYEIPIAQGDHDVNLHFAEIYYGLPGGGSSGGAGSRVFNVDVEGQAQLENYDIFVAADNAGATAVVESFTGINVTDGFLTVTLSKITENPKISGIEILAPKVGDAPPIADAGADQVVTLPENTAVLPGSGTDPDGGQVTYAWTQQSGPADATLNGADTAELSVGDLVVGEYVFRLTVTDDEDETVFDEVGVSVVAEGGLLAVVNATPTSGSAPLEVTFTGSNSVGDIDTYLWDFKEGNTATTADVTHEFLADGTYEVELTVGNAGGMTHTAAVTIAVGSTDDGGVVGYMLEENPVRDGIASIRLMNRPEGFEMMGVNVHDIQGRLLNSYPPEEILVGNETYSVPVYGLKAGLYFFEIESNQGDSITLKVLIQN</sequence>
<feature type="region of interest" description="Disordered" evidence="2">
    <location>
        <begin position="177"/>
        <end position="200"/>
    </location>
</feature>
<reference evidence="5 6" key="1">
    <citation type="submission" date="2023-09" db="EMBL/GenBank/DDBJ databases">
        <title>Novel taxa isolated from Blanes Bay.</title>
        <authorList>
            <person name="Rey-Velasco X."/>
            <person name="Lucena T."/>
        </authorList>
    </citation>
    <scope>NUCLEOTIDE SEQUENCE [LARGE SCALE GENOMIC DNA]</scope>
    <source>
        <strain evidence="5 6">S334</strain>
    </source>
</reference>
<evidence type="ECO:0000256" key="2">
    <source>
        <dbReference type="SAM" id="MobiDB-lite"/>
    </source>
</evidence>
<accession>A0ABU3L977</accession>
<dbReference type="SUPFAM" id="SSF69318">
    <property type="entry name" value="Integrin alpha N-terminal domain"/>
    <property type="match status" value="1"/>
</dbReference>
<dbReference type="InterPro" id="IPR011042">
    <property type="entry name" value="6-blade_b-propeller_TolB-like"/>
</dbReference>
<dbReference type="Gene3D" id="2.120.10.30">
    <property type="entry name" value="TolB, C-terminal domain"/>
    <property type="match status" value="1"/>
</dbReference>
<dbReference type="InterPro" id="IPR012938">
    <property type="entry name" value="Glc/Sorbosone_DH"/>
</dbReference>
<dbReference type="SUPFAM" id="SSF50952">
    <property type="entry name" value="Soluble quinoprotein glucose dehydrogenase"/>
    <property type="match status" value="1"/>
</dbReference>
<dbReference type="SMART" id="SM00089">
    <property type="entry name" value="PKD"/>
    <property type="match status" value="4"/>
</dbReference>